<gene>
    <name evidence="2" type="ORF">Q8A49_10180</name>
</gene>
<reference evidence="2 3" key="1">
    <citation type="submission" date="2023-07" db="EMBL/GenBank/DDBJ databases">
        <authorList>
            <person name="Girao M."/>
            <person name="Carvalho M.F."/>
        </authorList>
    </citation>
    <scope>NUCLEOTIDE SEQUENCE [LARGE SCALE GENOMIC DNA]</scope>
    <source>
        <strain evidence="2 3">66/93</strain>
    </source>
</reference>
<dbReference type="RefSeq" id="WP_330158037.1">
    <property type="nucleotide sequence ID" value="NZ_BAAAJA010000008.1"/>
</dbReference>
<evidence type="ECO:0000313" key="3">
    <source>
        <dbReference type="Proteomes" id="UP001348641"/>
    </source>
</evidence>
<comment type="caution">
    <text evidence="2">The sequence shown here is derived from an EMBL/GenBank/DDBJ whole genome shotgun (WGS) entry which is preliminary data.</text>
</comment>
<feature type="region of interest" description="Disordered" evidence="1">
    <location>
        <begin position="16"/>
        <end position="53"/>
    </location>
</feature>
<sequence>MGEGVKPLGEITVDAATQIDAGTLDRGELPDGPSRPGPTVLGDAIIATDGHPF</sequence>
<dbReference type="EMBL" id="JAUUCC010000020">
    <property type="protein sequence ID" value="MEE2050862.1"/>
    <property type="molecule type" value="Genomic_DNA"/>
</dbReference>
<evidence type="ECO:0000256" key="1">
    <source>
        <dbReference type="SAM" id="MobiDB-lite"/>
    </source>
</evidence>
<dbReference type="Proteomes" id="UP001348641">
    <property type="component" value="Unassembled WGS sequence"/>
</dbReference>
<name>A0ABU7KQ90_9ACTN</name>
<evidence type="ECO:0000313" key="2">
    <source>
        <dbReference type="EMBL" id="MEE2050862.1"/>
    </source>
</evidence>
<organism evidence="2 3">
    <name type="scientific">Nocardiopsis tropica</name>
    <dbReference type="NCBI Taxonomy" id="109330"/>
    <lineage>
        <taxon>Bacteria</taxon>
        <taxon>Bacillati</taxon>
        <taxon>Actinomycetota</taxon>
        <taxon>Actinomycetes</taxon>
        <taxon>Streptosporangiales</taxon>
        <taxon>Nocardiopsidaceae</taxon>
        <taxon>Nocardiopsis</taxon>
    </lineage>
</organism>
<accession>A0ABU7KQ90</accession>
<protein>
    <submittedName>
        <fullName evidence="2">Uncharacterized protein</fullName>
    </submittedName>
</protein>
<proteinExistence type="predicted"/>